<dbReference type="Proteomes" id="UP001178508">
    <property type="component" value="Chromosome 8"/>
</dbReference>
<keyword evidence="3" id="KW-1185">Reference proteome</keyword>
<accession>A0AAV1FLD2</accession>
<evidence type="ECO:0000313" key="3">
    <source>
        <dbReference type="Proteomes" id="UP001178508"/>
    </source>
</evidence>
<dbReference type="EMBL" id="OY660871">
    <property type="protein sequence ID" value="CAJ1062022.1"/>
    <property type="molecule type" value="Genomic_DNA"/>
</dbReference>
<proteinExistence type="predicted"/>
<dbReference type="AlphaFoldDB" id="A0AAV1FLD2"/>
<reference evidence="2" key="1">
    <citation type="submission" date="2023-08" db="EMBL/GenBank/DDBJ databases">
        <authorList>
            <person name="Alioto T."/>
            <person name="Alioto T."/>
            <person name="Gomez Garrido J."/>
        </authorList>
    </citation>
    <scope>NUCLEOTIDE SEQUENCE</scope>
</reference>
<name>A0AAV1FLD2_XYRNO</name>
<evidence type="ECO:0000256" key="1">
    <source>
        <dbReference type="SAM" id="MobiDB-lite"/>
    </source>
</evidence>
<evidence type="ECO:0000313" key="2">
    <source>
        <dbReference type="EMBL" id="CAJ1062022.1"/>
    </source>
</evidence>
<gene>
    <name evidence="2" type="ORF">XNOV1_A025626</name>
</gene>
<organism evidence="2 3">
    <name type="scientific">Xyrichtys novacula</name>
    <name type="common">Pearly razorfish</name>
    <name type="synonym">Hemipteronotus novacula</name>
    <dbReference type="NCBI Taxonomy" id="13765"/>
    <lineage>
        <taxon>Eukaryota</taxon>
        <taxon>Metazoa</taxon>
        <taxon>Chordata</taxon>
        <taxon>Craniata</taxon>
        <taxon>Vertebrata</taxon>
        <taxon>Euteleostomi</taxon>
        <taxon>Actinopterygii</taxon>
        <taxon>Neopterygii</taxon>
        <taxon>Teleostei</taxon>
        <taxon>Neoteleostei</taxon>
        <taxon>Acanthomorphata</taxon>
        <taxon>Eupercaria</taxon>
        <taxon>Labriformes</taxon>
        <taxon>Labridae</taxon>
        <taxon>Xyrichtys</taxon>
    </lineage>
</organism>
<feature type="compositionally biased region" description="Basic and acidic residues" evidence="1">
    <location>
        <begin position="1"/>
        <end position="15"/>
    </location>
</feature>
<protein>
    <submittedName>
        <fullName evidence="2">Uncharacterized protein</fullName>
    </submittedName>
</protein>
<sequence>MDEPPSDKMSSKCDDDGPGSTPENSQVNERTLHRYLNISKPAAVNSGTFPG</sequence>
<feature type="region of interest" description="Disordered" evidence="1">
    <location>
        <begin position="1"/>
        <end position="30"/>
    </location>
</feature>